<dbReference type="GO" id="GO:0043709">
    <property type="term" value="P:cell adhesion involved in single-species biofilm formation"/>
    <property type="evidence" value="ECO:0007669"/>
    <property type="project" value="TreeGrafter"/>
</dbReference>
<dbReference type="Pfam" id="PF00990">
    <property type="entry name" value="GGDEF"/>
    <property type="match status" value="1"/>
</dbReference>
<feature type="transmembrane region" description="Helical" evidence="4">
    <location>
        <begin position="85"/>
        <end position="103"/>
    </location>
</feature>
<feature type="transmembrane region" description="Helical" evidence="4">
    <location>
        <begin position="115"/>
        <end position="135"/>
    </location>
</feature>
<dbReference type="SMART" id="SM00267">
    <property type="entry name" value="GGDEF"/>
    <property type="match status" value="1"/>
</dbReference>
<evidence type="ECO:0000256" key="4">
    <source>
        <dbReference type="SAM" id="Phobius"/>
    </source>
</evidence>
<dbReference type="InterPro" id="IPR029787">
    <property type="entry name" value="Nucleotide_cyclase"/>
</dbReference>
<evidence type="ECO:0000256" key="1">
    <source>
        <dbReference type="ARBA" id="ARBA00001946"/>
    </source>
</evidence>
<dbReference type="SUPFAM" id="SSF55073">
    <property type="entry name" value="Nucleotide cyclase"/>
    <property type="match status" value="1"/>
</dbReference>
<evidence type="ECO:0000313" key="6">
    <source>
        <dbReference type="EMBL" id="SET31076.1"/>
    </source>
</evidence>
<gene>
    <name evidence="6" type="ORF">SAMN05660429_01493</name>
</gene>
<feature type="domain" description="GGDEF" evidence="5">
    <location>
        <begin position="234"/>
        <end position="378"/>
    </location>
</feature>
<dbReference type="InterPro" id="IPR000160">
    <property type="entry name" value="GGDEF_dom"/>
</dbReference>
<dbReference type="GO" id="GO:1902201">
    <property type="term" value="P:negative regulation of bacterial-type flagellum-dependent cell motility"/>
    <property type="evidence" value="ECO:0007669"/>
    <property type="project" value="TreeGrafter"/>
</dbReference>
<protein>
    <recommendedName>
        <fullName evidence="2">diguanylate cyclase</fullName>
        <ecNumber evidence="2">2.7.7.65</ecNumber>
    </recommendedName>
</protein>
<dbReference type="GO" id="GO:0052621">
    <property type="term" value="F:diguanylate cyclase activity"/>
    <property type="evidence" value="ECO:0007669"/>
    <property type="project" value="UniProtKB-EC"/>
</dbReference>
<dbReference type="FunFam" id="3.30.70.270:FF:000001">
    <property type="entry name" value="Diguanylate cyclase domain protein"/>
    <property type="match status" value="1"/>
</dbReference>
<dbReference type="InterPro" id="IPR043128">
    <property type="entry name" value="Rev_trsase/Diguanyl_cyclase"/>
</dbReference>
<dbReference type="GO" id="GO:0005886">
    <property type="term" value="C:plasma membrane"/>
    <property type="evidence" value="ECO:0007669"/>
    <property type="project" value="TreeGrafter"/>
</dbReference>
<accession>A0A1I0DFA0</accession>
<comment type="catalytic activity">
    <reaction evidence="3">
        <text>2 GTP = 3',3'-c-di-GMP + 2 diphosphate</text>
        <dbReference type="Rhea" id="RHEA:24898"/>
        <dbReference type="ChEBI" id="CHEBI:33019"/>
        <dbReference type="ChEBI" id="CHEBI:37565"/>
        <dbReference type="ChEBI" id="CHEBI:58805"/>
        <dbReference type="EC" id="2.7.7.65"/>
    </reaction>
</comment>
<proteinExistence type="predicted"/>
<feature type="transmembrane region" description="Helical" evidence="4">
    <location>
        <begin position="191"/>
        <end position="212"/>
    </location>
</feature>
<dbReference type="CDD" id="cd01949">
    <property type="entry name" value="GGDEF"/>
    <property type="match status" value="1"/>
</dbReference>
<evidence type="ECO:0000259" key="5">
    <source>
        <dbReference type="PROSITE" id="PS50887"/>
    </source>
</evidence>
<dbReference type="NCBIfam" id="TIGR00254">
    <property type="entry name" value="GGDEF"/>
    <property type="match status" value="1"/>
</dbReference>
<dbReference type="InterPro" id="IPR050469">
    <property type="entry name" value="Diguanylate_Cyclase"/>
</dbReference>
<comment type="cofactor">
    <cofactor evidence="1">
        <name>Mg(2+)</name>
        <dbReference type="ChEBI" id="CHEBI:18420"/>
    </cofactor>
</comment>
<evidence type="ECO:0000313" key="7">
    <source>
        <dbReference type="Proteomes" id="UP000199308"/>
    </source>
</evidence>
<reference evidence="6 7" key="1">
    <citation type="submission" date="2016-10" db="EMBL/GenBank/DDBJ databases">
        <authorList>
            <person name="de Groot N.N."/>
        </authorList>
    </citation>
    <scope>NUCLEOTIDE SEQUENCE [LARGE SCALE GENOMIC DNA]</scope>
    <source>
        <strain evidence="6 7">DSM 19706</strain>
    </source>
</reference>
<dbReference type="AlphaFoldDB" id="A0A1I0DFA0"/>
<keyword evidence="4" id="KW-0812">Transmembrane</keyword>
<feature type="transmembrane region" description="Helical" evidence="4">
    <location>
        <begin position="141"/>
        <end position="160"/>
    </location>
</feature>
<dbReference type="STRING" id="349064.SAMN05660429_01493"/>
<keyword evidence="7" id="KW-1185">Reference proteome</keyword>
<dbReference type="PANTHER" id="PTHR45138">
    <property type="entry name" value="REGULATORY COMPONENTS OF SENSORY TRANSDUCTION SYSTEM"/>
    <property type="match status" value="1"/>
</dbReference>
<dbReference type="OrthoDB" id="9812260at2"/>
<organism evidence="6 7">
    <name type="scientific">Thalassotalea agarivorans</name>
    <name type="common">Thalassomonas agarivorans</name>
    <dbReference type="NCBI Taxonomy" id="349064"/>
    <lineage>
        <taxon>Bacteria</taxon>
        <taxon>Pseudomonadati</taxon>
        <taxon>Pseudomonadota</taxon>
        <taxon>Gammaproteobacteria</taxon>
        <taxon>Alteromonadales</taxon>
        <taxon>Colwelliaceae</taxon>
        <taxon>Thalassotalea</taxon>
    </lineage>
</organism>
<dbReference type="EC" id="2.7.7.65" evidence="2"/>
<evidence type="ECO:0000256" key="3">
    <source>
        <dbReference type="ARBA" id="ARBA00034247"/>
    </source>
</evidence>
<dbReference type="Proteomes" id="UP000199308">
    <property type="component" value="Unassembled WGS sequence"/>
</dbReference>
<dbReference type="Gene3D" id="3.30.70.270">
    <property type="match status" value="1"/>
</dbReference>
<feature type="transmembrane region" description="Helical" evidence="4">
    <location>
        <begin position="167"/>
        <end position="185"/>
    </location>
</feature>
<feature type="transmembrane region" description="Helical" evidence="4">
    <location>
        <begin position="33"/>
        <end position="54"/>
    </location>
</feature>
<name>A0A1I0DFA0_THASX</name>
<keyword evidence="4" id="KW-0472">Membrane</keyword>
<dbReference type="PANTHER" id="PTHR45138:SF9">
    <property type="entry name" value="DIGUANYLATE CYCLASE DGCM-RELATED"/>
    <property type="match status" value="1"/>
</dbReference>
<dbReference type="EMBL" id="FOHK01000006">
    <property type="protein sequence ID" value="SET31076.1"/>
    <property type="molecule type" value="Genomic_DNA"/>
</dbReference>
<dbReference type="RefSeq" id="WP_093328914.1">
    <property type="nucleotide sequence ID" value="NZ_AP027363.1"/>
</dbReference>
<sequence length="378" mass="42683">MNVIFRLKPLVFHLFFIALVVFAIEYSEHIWTQYFTAVKSTALILTGIAIILAVQFNHSRLGWLSLVLALYAINQDYQFLALSLAQQQVFLLLFLACIAFVADRGVYSIHTLYRVALVAALYGASFFYPALLSYLGTVPPLPMIVLAALVFTLLIVRTALSPNHSHMAFVSLLVVLVLQEMHFVQLERYSLLLVSSVYFVVVILIESYLLAYRDELTKIPTRRALKQLSLALGNKYTLAMLDIDHFKKFNDTYGHDIGDQVLKLVATQLTKVRAGGKCFRYGGEEFTVVFPGKDKEIAIAELERLRQAIQDYKMVIRQPVRKSKDARGKAKTKQKTVSITISIGVCQKGAKQTFDQVMKVADEALYRAKKKGRNKVSE</sequence>
<dbReference type="PROSITE" id="PS50887">
    <property type="entry name" value="GGDEF"/>
    <property type="match status" value="1"/>
</dbReference>
<keyword evidence="4" id="KW-1133">Transmembrane helix</keyword>
<evidence type="ECO:0000256" key="2">
    <source>
        <dbReference type="ARBA" id="ARBA00012528"/>
    </source>
</evidence>